<feature type="domain" description="YknX-like C-terminal permuted SH3-like" evidence="4">
    <location>
        <begin position="280"/>
        <end position="347"/>
    </location>
</feature>
<keyword evidence="2" id="KW-0175">Coiled coil</keyword>
<dbReference type="EMBL" id="CP043314">
    <property type="protein sequence ID" value="QEK38893.1"/>
    <property type="molecule type" value="Genomic_DNA"/>
</dbReference>
<dbReference type="KEGG" id="nabu:FZC36_00360"/>
<dbReference type="PANTHER" id="PTHR30469">
    <property type="entry name" value="MULTIDRUG RESISTANCE PROTEIN MDTA"/>
    <property type="match status" value="1"/>
</dbReference>
<keyword evidence="3" id="KW-0472">Membrane</keyword>
<protein>
    <submittedName>
        <fullName evidence="5">Efflux RND transporter periplasmic adaptor subunit</fullName>
    </submittedName>
</protein>
<dbReference type="InterPro" id="IPR058637">
    <property type="entry name" value="YknX-like_C"/>
</dbReference>
<accession>A0A5C0UH61</accession>
<keyword evidence="6" id="KW-1185">Reference proteome</keyword>
<dbReference type="AlphaFoldDB" id="A0A5C0UH61"/>
<name>A0A5C0UH61_9PROT</name>
<proteinExistence type="inferred from homology"/>
<keyword evidence="3" id="KW-0812">Transmembrane</keyword>
<dbReference type="NCBIfam" id="TIGR01730">
    <property type="entry name" value="RND_mfp"/>
    <property type="match status" value="1"/>
</dbReference>
<evidence type="ECO:0000259" key="4">
    <source>
        <dbReference type="Pfam" id="PF25989"/>
    </source>
</evidence>
<reference evidence="5 6" key="1">
    <citation type="submission" date="2019-08" db="EMBL/GenBank/DDBJ databases">
        <title>Highly reduced genomes of protist endosymbionts show evolutionary convergence.</title>
        <authorList>
            <person name="George E."/>
            <person name="Husnik F."/>
            <person name="Tashyreva D."/>
            <person name="Prokopchuk G."/>
            <person name="Horak A."/>
            <person name="Kwong W.K."/>
            <person name="Lukes J."/>
            <person name="Keeling P.J."/>
        </authorList>
    </citation>
    <scope>NUCLEOTIDE SEQUENCE [LARGE SCALE GENOMIC DNA]</scope>
    <source>
        <strain evidence="5">1604HC</strain>
    </source>
</reference>
<dbReference type="Gene3D" id="1.10.287.470">
    <property type="entry name" value="Helix hairpin bin"/>
    <property type="match status" value="1"/>
</dbReference>
<dbReference type="OrthoDB" id="9806939at2"/>
<organism evidence="5 6">
    <name type="scientific">Candidatus Nesciobacter abundans</name>
    <dbReference type="NCBI Taxonomy" id="2601668"/>
    <lineage>
        <taxon>Bacteria</taxon>
        <taxon>Pseudomonadati</taxon>
        <taxon>Pseudomonadota</taxon>
        <taxon>Alphaproteobacteria</taxon>
        <taxon>Holosporales</taxon>
        <taxon>Holosporaceae</taxon>
        <taxon>Candidatus Nesciobacter</taxon>
    </lineage>
</organism>
<dbReference type="InterPro" id="IPR006143">
    <property type="entry name" value="RND_pump_MFP"/>
</dbReference>
<feature type="coiled-coil region" evidence="2">
    <location>
        <begin position="109"/>
        <end position="164"/>
    </location>
</feature>
<feature type="transmembrane region" description="Helical" evidence="3">
    <location>
        <begin position="7"/>
        <end position="28"/>
    </location>
</feature>
<comment type="similarity">
    <text evidence="1">Belongs to the membrane fusion protein (MFP) (TC 8.A.1) family.</text>
</comment>
<dbReference type="Gene3D" id="2.40.50.100">
    <property type="match status" value="1"/>
</dbReference>
<evidence type="ECO:0000256" key="2">
    <source>
        <dbReference type="SAM" id="Coils"/>
    </source>
</evidence>
<sequence length="355" mass="39322">MLKRKSNVFYLLTLVVIFGSVSFFYYQYVNKVNPKFNFIETIDVEAERVKIGDMYERRTYSGSLKAQKSISLINERGTGIIKYIRKDGEVLKKGDYIFKLNDSSEQNAAESAKAVLEENKLQRDRAEDLNEQGIVSDSELETRKNAYNKALAEYNRTVSELEKTKFIAPFDGILGLVKYTEGAVLYPNQEISTFRSVGPLVSIFSVPESDANSISIGTEIYIISESSSILPQLAKIDAIDAVSDSTHNIAFKATLINENVRLIPGQFVKVDVPLGIKKNVLMVPESAVKISYGSSYVYKVEDGVTYNIPVEIGIRDEGYVEILKGLEQGNVVVTEAGDGVSDGQKVKANIAGESN</sequence>
<keyword evidence="3" id="KW-1133">Transmembrane helix</keyword>
<dbReference type="Proteomes" id="UP000324924">
    <property type="component" value="Chromosome"/>
</dbReference>
<gene>
    <name evidence="5" type="ORF">FZC36_00360</name>
</gene>
<dbReference type="GO" id="GO:1990281">
    <property type="term" value="C:efflux pump complex"/>
    <property type="evidence" value="ECO:0007669"/>
    <property type="project" value="TreeGrafter"/>
</dbReference>
<dbReference type="Gene3D" id="2.40.30.170">
    <property type="match status" value="1"/>
</dbReference>
<dbReference type="RefSeq" id="WP_148972016.1">
    <property type="nucleotide sequence ID" value="NZ_CP043314.1"/>
</dbReference>
<evidence type="ECO:0000256" key="1">
    <source>
        <dbReference type="ARBA" id="ARBA00009477"/>
    </source>
</evidence>
<evidence type="ECO:0000313" key="5">
    <source>
        <dbReference type="EMBL" id="QEK38893.1"/>
    </source>
</evidence>
<dbReference type="Gene3D" id="2.40.420.20">
    <property type="match status" value="1"/>
</dbReference>
<dbReference type="Pfam" id="PF25989">
    <property type="entry name" value="YknX_C"/>
    <property type="match status" value="1"/>
</dbReference>
<evidence type="ECO:0000256" key="3">
    <source>
        <dbReference type="SAM" id="Phobius"/>
    </source>
</evidence>
<dbReference type="GO" id="GO:0015562">
    <property type="term" value="F:efflux transmembrane transporter activity"/>
    <property type="evidence" value="ECO:0007669"/>
    <property type="project" value="TreeGrafter"/>
</dbReference>
<evidence type="ECO:0000313" key="6">
    <source>
        <dbReference type="Proteomes" id="UP000324924"/>
    </source>
</evidence>
<dbReference type="SUPFAM" id="SSF111369">
    <property type="entry name" value="HlyD-like secretion proteins"/>
    <property type="match status" value="1"/>
</dbReference>